<feature type="signal peptide" evidence="2">
    <location>
        <begin position="1"/>
        <end position="34"/>
    </location>
</feature>
<reference evidence="4" key="1">
    <citation type="submission" date="2016-10" db="EMBL/GenBank/DDBJ databases">
        <authorList>
            <person name="Varghese N."/>
            <person name="Submissions S."/>
        </authorList>
    </citation>
    <scope>NUCLEOTIDE SEQUENCE [LARGE SCALE GENOMIC DNA]</scope>
    <source>
        <strain evidence="4">DSM 19083</strain>
    </source>
</reference>
<organism evidence="3 4">
    <name type="scientific">Flavimobilis marinus</name>
    <dbReference type="NCBI Taxonomy" id="285351"/>
    <lineage>
        <taxon>Bacteria</taxon>
        <taxon>Bacillati</taxon>
        <taxon>Actinomycetota</taxon>
        <taxon>Actinomycetes</taxon>
        <taxon>Micrococcales</taxon>
        <taxon>Jonesiaceae</taxon>
        <taxon>Flavimobilis</taxon>
    </lineage>
</organism>
<dbReference type="AlphaFoldDB" id="A0A1I2HTG0"/>
<feature type="transmembrane region" description="Helical" evidence="1">
    <location>
        <begin position="633"/>
        <end position="653"/>
    </location>
</feature>
<dbReference type="Proteomes" id="UP000198520">
    <property type="component" value="Unassembled WGS sequence"/>
</dbReference>
<dbReference type="STRING" id="285351.SAMN04488035_2509"/>
<sequence>MAARAVRGRVATALVTLCTLALVALPGLGVPAQAVSPEEAPGATVAVSGLAPTAVTPESVVTLDVAVTNPTAEEIEAPRVDLSIVRYRMSTRSVLDAWYLDDQYLVAPGLIAREELAPLAAGETRSVRLTVPAETLGLLTYPEAAGPRGLVVELVADGRLLDETRTFLLWQPEPDPDPMTLGILAPVTTQAAGTLEARAQGLSTEMAPGGRLDALLQATRAQPGVTWAVDPAVVEDAAAGTAGDAGITWAQTLVASAEGRDVYALDPYDPDVAALAHADVDAFLTTSSRTPGSALTGWRQDLTLPGPGVVDVATLTAAVRAGRGTVVLDPAAPPEPGLPTPPALAALATSAGPATTLTPDAELSGLLQGAVPDVVGSAFESRQLLLAELAIVSLEQDGPEHLLLAAGRDWHPNATDTAALLDAVAQAPFVELRPLSEWTADAGNPFDADAPAEAIAPGEASSRALRLADELAEDARRVAQVAAEPDALLEPYLTTLAAASSLALRGDDAVRTALLESAREQGRALASGLSVVEGSTVNLIAASGDLPVTLRNDLAQAVTVGVMLRPSDPRLSAEPSERVTIEPGTTASVTVPVTAIGSGNVDVDVQVLADDGTVVAAPAAFTVRVRADWESTGTAVVGIALAVLLVAGIARTVRRGRSASRMAPMRPEEDAP</sequence>
<keyword evidence="4" id="KW-1185">Reference proteome</keyword>
<evidence type="ECO:0000313" key="3">
    <source>
        <dbReference type="EMBL" id="SFF33012.1"/>
    </source>
</evidence>
<keyword evidence="1" id="KW-0472">Membrane</keyword>
<name>A0A1I2HTG0_9MICO</name>
<evidence type="ECO:0000313" key="4">
    <source>
        <dbReference type="Proteomes" id="UP000198520"/>
    </source>
</evidence>
<dbReference type="OrthoDB" id="3267347at2"/>
<dbReference type="EMBL" id="FONZ01000005">
    <property type="protein sequence ID" value="SFF33012.1"/>
    <property type="molecule type" value="Genomic_DNA"/>
</dbReference>
<keyword evidence="1" id="KW-1133">Transmembrane helix</keyword>
<evidence type="ECO:0000256" key="2">
    <source>
        <dbReference type="SAM" id="SignalP"/>
    </source>
</evidence>
<proteinExistence type="predicted"/>
<keyword evidence="2" id="KW-0732">Signal</keyword>
<feature type="chain" id="PRO_5011641212" evidence="2">
    <location>
        <begin position="35"/>
        <end position="672"/>
    </location>
</feature>
<accession>A0A1I2HTG0</accession>
<dbReference type="InterPro" id="IPR046112">
    <property type="entry name" value="DUF6049"/>
</dbReference>
<keyword evidence="1" id="KW-0812">Transmembrane</keyword>
<protein>
    <submittedName>
        <fullName evidence="3">Uncharacterized protein</fullName>
    </submittedName>
</protein>
<evidence type="ECO:0000256" key="1">
    <source>
        <dbReference type="SAM" id="Phobius"/>
    </source>
</evidence>
<gene>
    <name evidence="3" type="ORF">SAMN04488035_2509</name>
</gene>
<dbReference type="RefSeq" id="WP_093379371.1">
    <property type="nucleotide sequence ID" value="NZ_BNAN01000001.1"/>
</dbReference>
<dbReference type="Pfam" id="PF19516">
    <property type="entry name" value="DUF6049"/>
    <property type="match status" value="1"/>
</dbReference>